<protein>
    <submittedName>
        <fullName evidence="2">Protein of Uncharacterized function (DUF2784)</fullName>
    </submittedName>
</protein>
<proteinExistence type="predicted"/>
<keyword evidence="1" id="KW-0472">Membrane</keyword>
<keyword evidence="1" id="KW-0812">Transmembrane</keyword>
<dbReference type="KEGG" id="nfr:ERS450000_01543"/>
<evidence type="ECO:0000313" key="3">
    <source>
        <dbReference type="Proteomes" id="UP000057820"/>
    </source>
</evidence>
<dbReference type="InterPro" id="IPR021218">
    <property type="entry name" value="DUF2784"/>
</dbReference>
<evidence type="ECO:0000313" key="2">
    <source>
        <dbReference type="EMBL" id="CRY75838.1"/>
    </source>
</evidence>
<evidence type="ECO:0000256" key="1">
    <source>
        <dbReference type="SAM" id="Phobius"/>
    </source>
</evidence>
<feature type="transmembrane region" description="Helical" evidence="1">
    <location>
        <begin position="12"/>
        <end position="29"/>
    </location>
</feature>
<dbReference type="RefSeq" id="WP_060591564.1">
    <property type="nucleotide sequence ID" value="NZ_CAACYE020000001.1"/>
</dbReference>
<accession>A0A0H5NJZ4</accession>
<dbReference type="AlphaFoldDB" id="A0A0H5NJZ4"/>
<name>A0A0H5NJZ4_NOCFR</name>
<sequence>MGYRLLADLTALTHFAFVGYVALGGFLAWSRPWAFWPHLAAVGWGFGTVLVGYDCPLTHVENWARRRAGDAELPATGFIDHYLTGVIYPEDAVDLVRLLVAVVVVASWAGALVTIRRRGAPVGP</sequence>
<organism evidence="2 3">
    <name type="scientific">Nocardia farcinica</name>
    <dbReference type="NCBI Taxonomy" id="37329"/>
    <lineage>
        <taxon>Bacteria</taxon>
        <taxon>Bacillati</taxon>
        <taxon>Actinomycetota</taxon>
        <taxon>Actinomycetes</taxon>
        <taxon>Mycobacteriales</taxon>
        <taxon>Nocardiaceae</taxon>
        <taxon>Nocardia</taxon>
    </lineage>
</organism>
<dbReference type="Pfam" id="PF10861">
    <property type="entry name" value="DUF2784"/>
    <property type="match status" value="1"/>
</dbReference>
<feature type="transmembrane region" description="Helical" evidence="1">
    <location>
        <begin position="95"/>
        <end position="115"/>
    </location>
</feature>
<keyword evidence="1" id="KW-1133">Transmembrane helix</keyword>
<gene>
    <name evidence="2" type="ORF">ERS450000_01543</name>
</gene>
<reference evidence="3" key="1">
    <citation type="submission" date="2015-03" db="EMBL/GenBank/DDBJ databases">
        <authorList>
            <consortium name="Pathogen Informatics"/>
        </authorList>
    </citation>
    <scope>NUCLEOTIDE SEQUENCE [LARGE SCALE GENOMIC DNA]</scope>
    <source>
        <strain evidence="3">NCTC11134</strain>
    </source>
</reference>
<dbReference type="Proteomes" id="UP000057820">
    <property type="component" value="Chromosome 1"/>
</dbReference>
<dbReference type="EMBL" id="LN868938">
    <property type="protein sequence ID" value="CRY75838.1"/>
    <property type="molecule type" value="Genomic_DNA"/>
</dbReference>